<evidence type="ECO:0000313" key="1">
    <source>
        <dbReference type="EMBL" id="CAF1354042.1"/>
    </source>
</evidence>
<evidence type="ECO:0000313" key="2">
    <source>
        <dbReference type="EMBL" id="CAF1597540.1"/>
    </source>
</evidence>
<dbReference type="AlphaFoldDB" id="A0A816AJ55"/>
<comment type="caution">
    <text evidence="2">The sequence shown here is derived from an EMBL/GenBank/DDBJ whole genome shotgun (WGS) entry which is preliminary data.</text>
</comment>
<evidence type="ECO:0000313" key="3">
    <source>
        <dbReference type="Proteomes" id="UP000663832"/>
    </source>
</evidence>
<dbReference type="EMBL" id="CAJNOM010001196">
    <property type="protein sequence ID" value="CAF1597540.1"/>
    <property type="molecule type" value="Genomic_DNA"/>
</dbReference>
<dbReference type="Proteomes" id="UP000663832">
    <property type="component" value="Unassembled WGS sequence"/>
</dbReference>
<reference evidence="2" key="1">
    <citation type="submission" date="2021-02" db="EMBL/GenBank/DDBJ databases">
        <authorList>
            <person name="Nowell W R."/>
        </authorList>
    </citation>
    <scope>NUCLEOTIDE SEQUENCE</scope>
</reference>
<dbReference type="OrthoDB" id="10053982at2759"/>
<keyword evidence="3" id="KW-1185">Reference proteome</keyword>
<name>A0A816AJ55_9BILA</name>
<gene>
    <name evidence="1" type="ORF">BJG266_LOCUS35117</name>
    <name evidence="2" type="ORF">QVE165_LOCUS52144</name>
</gene>
<dbReference type="InterPro" id="IPR032675">
    <property type="entry name" value="LRR_dom_sf"/>
</dbReference>
<proteinExistence type="predicted"/>
<dbReference type="Proteomes" id="UP000663877">
    <property type="component" value="Unassembled WGS sequence"/>
</dbReference>
<sequence length="311" mass="37420">MLDGRFNQLSIFHVNIDIIRGSSLVINNKEKLPNLSSFVLYTAHYTNSYDKLIVPLLHRMTNLERLHLSFVGYVTKSFIDGNNLKQNIIYHMPLLKKFIFNIRSVWFDSPMNIPSTEDIQQTFKDLKDMHIISCVDYFQKEKYSQCLVYSYPYELKHYREITNQFPGGLFRCVREVSLHDEYPFEHEFFLRVARSFPLLEELTLINKKKQINRCIQNQNKHLPIIKYSHLIQLDLSEADQDYYEQFLFDTKTCLPNNLRVRMNYQSVKKVTRNFRRNTTRYNCIKIIHARFYNKFNFPEHLKDYFPNAYIC</sequence>
<dbReference type="EMBL" id="CAJNOI010000848">
    <property type="protein sequence ID" value="CAF1354042.1"/>
    <property type="molecule type" value="Genomic_DNA"/>
</dbReference>
<accession>A0A816AJ55</accession>
<protein>
    <submittedName>
        <fullName evidence="2">Uncharacterized protein</fullName>
    </submittedName>
</protein>
<dbReference type="Gene3D" id="3.80.10.10">
    <property type="entry name" value="Ribonuclease Inhibitor"/>
    <property type="match status" value="1"/>
</dbReference>
<organism evidence="2 3">
    <name type="scientific">Adineta steineri</name>
    <dbReference type="NCBI Taxonomy" id="433720"/>
    <lineage>
        <taxon>Eukaryota</taxon>
        <taxon>Metazoa</taxon>
        <taxon>Spiralia</taxon>
        <taxon>Gnathifera</taxon>
        <taxon>Rotifera</taxon>
        <taxon>Eurotatoria</taxon>
        <taxon>Bdelloidea</taxon>
        <taxon>Adinetida</taxon>
        <taxon>Adinetidae</taxon>
        <taxon>Adineta</taxon>
    </lineage>
</organism>